<gene>
    <name evidence="2" type="ORF">SEMRO_1918_G305420.1</name>
</gene>
<keyword evidence="3" id="KW-1185">Reference proteome</keyword>
<feature type="transmembrane region" description="Helical" evidence="1">
    <location>
        <begin position="53"/>
        <end position="79"/>
    </location>
</feature>
<dbReference type="SUPFAM" id="SSF52218">
    <property type="entry name" value="Flavoproteins"/>
    <property type="match status" value="1"/>
</dbReference>
<keyword evidence="1" id="KW-1133">Transmembrane helix</keyword>
<dbReference type="InterPro" id="IPR029039">
    <property type="entry name" value="Flavoprotein-like_sf"/>
</dbReference>
<proteinExistence type="predicted"/>
<dbReference type="Proteomes" id="UP001153069">
    <property type="component" value="Unassembled WGS sequence"/>
</dbReference>
<name>A0A9N8ETN2_9STRA</name>
<sequence length="338" mass="36587">MKVPQQGTAGSCLPYGTDTDADLIDETAPLQPHPKTTTCSIQERSRQSEIIRVCWGGGTVAWLALAALAYLIALSHLLLYRLQEFDKPAGRSHQVGSFWARGDLNHERATKSVQPNLLSKVELSSSTSNDQKSYTNNPVGILIVYGPEEDPWQKIMAQAIYEGCQSAASSDFALPTNIQLKTVASATCTFQDVLAADAVILGSSVENANVHPAVQQWIDRQWDITRVDGSNAKLGAAFVTAGGITAGQESTLNNLLKTMMVFRMILVGGETWESSFGVAAITAQAPFMPYPENDDSDDVALFPPSCYLPPGQLVSPMFLDQARRLGSRVANVAQKLNR</sequence>
<evidence type="ECO:0000313" key="2">
    <source>
        <dbReference type="EMBL" id="CAB9526967.1"/>
    </source>
</evidence>
<accession>A0A9N8ETN2</accession>
<comment type="caution">
    <text evidence="2">The sequence shown here is derived from an EMBL/GenBank/DDBJ whole genome shotgun (WGS) entry which is preliminary data.</text>
</comment>
<keyword evidence="1" id="KW-0812">Transmembrane</keyword>
<organism evidence="2 3">
    <name type="scientific">Seminavis robusta</name>
    <dbReference type="NCBI Taxonomy" id="568900"/>
    <lineage>
        <taxon>Eukaryota</taxon>
        <taxon>Sar</taxon>
        <taxon>Stramenopiles</taxon>
        <taxon>Ochrophyta</taxon>
        <taxon>Bacillariophyta</taxon>
        <taxon>Bacillariophyceae</taxon>
        <taxon>Bacillariophycidae</taxon>
        <taxon>Naviculales</taxon>
        <taxon>Naviculaceae</taxon>
        <taxon>Seminavis</taxon>
    </lineage>
</organism>
<dbReference type="OrthoDB" id="78847at2759"/>
<dbReference type="EMBL" id="CAICTM010001916">
    <property type="protein sequence ID" value="CAB9526967.1"/>
    <property type="molecule type" value="Genomic_DNA"/>
</dbReference>
<evidence type="ECO:0000313" key="3">
    <source>
        <dbReference type="Proteomes" id="UP001153069"/>
    </source>
</evidence>
<dbReference type="Gene3D" id="3.40.50.360">
    <property type="match status" value="1"/>
</dbReference>
<evidence type="ECO:0000256" key="1">
    <source>
        <dbReference type="SAM" id="Phobius"/>
    </source>
</evidence>
<dbReference type="AlphaFoldDB" id="A0A9N8ETN2"/>
<protein>
    <submittedName>
        <fullName evidence="2">Fgfr1op N-terminal like</fullName>
    </submittedName>
</protein>
<keyword evidence="1" id="KW-0472">Membrane</keyword>
<reference evidence="2" key="1">
    <citation type="submission" date="2020-06" db="EMBL/GenBank/DDBJ databases">
        <authorList>
            <consortium name="Plant Systems Biology data submission"/>
        </authorList>
    </citation>
    <scope>NUCLEOTIDE SEQUENCE</scope>
    <source>
        <strain evidence="2">D6</strain>
    </source>
</reference>